<feature type="transmembrane region" description="Helical" evidence="1">
    <location>
        <begin position="193"/>
        <end position="213"/>
    </location>
</feature>
<sequence>MVLINNIFEEITIRKIILLYIGAIILCLVTLEIPFVNSIYLKDKSFGDIILNFSFLIFFYIMLSHKNVHIKDKPINSINKIDYKKIFHLYVLNVGIYIGTGLCIFIGNKVVIKVPSTMYIIFAITLAPIVEELIFRGVILNRLKIKFRIVPAIFISAIVFAIVHFDINILGRLIFGVLCAILFLQTKNILNCMILHLLNNASVLIFPIISQYTNFSINPNGEFQTVILVLITFSCFLLSLVFSIIYIKNNLPRKNNITV</sequence>
<feature type="transmembrane region" description="Helical" evidence="1">
    <location>
        <begin position="145"/>
        <end position="163"/>
    </location>
</feature>
<evidence type="ECO:0000259" key="2">
    <source>
        <dbReference type="Pfam" id="PF02517"/>
    </source>
</evidence>
<feature type="transmembrane region" description="Helical" evidence="1">
    <location>
        <begin position="86"/>
        <end position="107"/>
    </location>
</feature>
<comment type="caution">
    <text evidence="3">The sequence shown here is derived from an EMBL/GenBank/DDBJ whole genome shotgun (WGS) entry which is preliminary data.</text>
</comment>
<organism evidence="3 4">
    <name type="scientific">Clostridium saccharobutylicum</name>
    <dbReference type="NCBI Taxonomy" id="169679"/>
    <lineage>
        <taxon>Bacteria</taxon>
        <taxon>Bacillati</taxon>
        <taxon>Bacillota</taxon>
        <taxon>Clostridia</taxon>
        <taxon>Eubacteriales</taxon>
        <taxon>Clostridiaceae</taxon>
        <taxon>Clostridium</taxon>
    </lineage>
</organism>
<keyword evidence="1" id="KW-0472">Membrane</keyword>
<dbReference type="GO" id="GO:0006508">
    <property type="term" value="P:proteolysis"/>
    <property type="evidence" value="ECO:0007669"/>
    <property type="project" value="UniProtKB-KW"/>
</dbReference>
<dbReference type="Pfam" id="PF02517">
    <property type="entry name" value="Rce1-like"/>
    <property type="match status" value="1"/>
</dbReference>
<dbReference type="PANTHER" id="PTHR43592">
    <property type="entry name" value="CAAX AMINO TERMINAL PROTEASE"/>
    <property type="match status" value="1"/>
</dbReference>
<keyword evidence="1" id="KW-1133">Transmembrane helix</keyword>
<keyword evidence="1" id="KW-0812">Transmembrane</keyword>
<dbReference type="InterPro" id="IPR003675">
    <property type="entry name" value="Rce1/LyrA-like_dom"/>
</dbReference>
<feature type="transmembrane region" description="Helical" evidence="1">
    <location>
        <begin position="119"/>
        <end position="138"/>
    </location>
</feature>
<dbReference type="GO" id="GO:0004175">
    <property type="term" value="F:endopeptidase activity"/>
    <property type="evidence" value="ECO:0007669"/>
    <property type="project" value="UniProtKB-ARBA"/>
</dbReference>
<name>A0A1S8NC20_CLOSA</name>
<proteinExistence type="predicted"/>
<feature type="transmembrane region" description="Helical" evidence="1">
    <location>
        <begin position="17"/>
        <end position="40"/>
    </location>
</feature>
<feature type="transmembrane region" description="Helical" evidence="1">
    <location>
        <begin position="46"/>
        <end position="65"/>
    </location>
</feature>
<keyword evidence="3" id="KW-0378">Hydrolase</keyword>
<evidence type="ECO:0000256" key="1">
    <source>
        <dbReference type="SAM" id="Phobius"/>
    </source>
</evidence>
<reference evidence="3 4" key="1">
    <citation type="submission" date="2016-05" db="EMBL/GenBank/DDBJ databases">
        <title>Microbial solvent formation.</title>
        <authorList>
            <person name="Poehlein A."/>
            <person name="Montoya Solano J.D."/>
            <person name="Flitsch S."/>
            <person name="Krabben P."/>
            <person name="Duerre P."/>
            <person name="Daniel R."/>
        </authorList>
    </citation>
    <scope>NUCLEOTIDE SEQUENCE [LARGE SCALE GENOMIC DNA]</scope>
    <source>
        <strain evidence="3 4">L1-8</strain>
    </source>
</reference>
<feature type="domain" description="CAAX prenyl protease 2/Lysostaphin resistance protein A-like" evidence="2">
    <location>
        <begin position="117"/>
        <end position="201"/>
    </location>
</feature>
<evidence type="ECO:0000313" key="4">
    <source>
        <dbReference type="Proteomes" id="UP000191154"/>
    </source>
</evidence>
<feature type="transmembrane region" description="Helical" evidence="1">
    <location>
        <begin position="225"/>
        <end position="247"/>
    </location>
</feature>
<accession>A0A1S8NC20</accession>
<gene>
    <name evidence="3" type="ORF">CLOSAC_20080</name>
</gene>
<feature type="transmembrane region" description="Helical" evidence="1">
    <location>
        <begin position="169"/>
        <end position="186"/>
    </location>
</feature>
<evidence type="ECO:0000313" key="3">
    <source>
        <dbReference type="EMBL" id="OOM13922.1"/>
    </source>
</evidence>
<dbReference type="RefSeq" id="WP_077865289.1">
    <property type="nucleotide sequence ID" value="NZ_LZYZ01000003.1"/>
</dbReference>
<dbReference type="EMBL" id="LZYZ01000003">
    <property type="protein sequence ID" value="OOM13922.1"/>
    <property type="molecule type" value="Genomic_DNA"/>
</dbReference>
<keyword evidence="3" id="KW-0645">Protease</keyword>
<dbReference type="Proteomes" id="UP000191154">
    <property type="component" value="Unassembled WGS sequence"/>
</dbReference>
<dbReference type="AlphaFoldDB" id="A0A1S8NC20"/>
<protein>
    <submittedName>
        <fullName evidence="3">CAAX amino terminal protease self-immunity</fullName>
    </submittedName>
</protein>
<dbReference type="GO" id="GO:0080120">
    <property type="term" value="P:CAAX-box protein maturation"/>
    <property type="evidence" value="ECO:0007669"/>
    <property type="project" value="UniProtKB-ARBA"/>
</dbReference>
<dbReference type="PANTHER" id="PTHR43592:SF15">
    <property type="entry name" value="CAAX AMINO TERMINAL PROTEASE FAMILY PROTEIN"/>
    <property type="match status" value="1"/>
</dbReference>